<accession>A0A8S5V7U0</accession>
<evidence type="ECO:0000313" key="1">
    <source>
        <dbReference type="EMBL" id="DAG02773.1"/>
    </source>
</evidence>
<proteinExistence type="predicted"/>
<name>A0A8S5V7U0_9CAUD</name>
<organism evidence="1">
    <name type="scientific">Siphoviridae sp. ctiuu37</name>
    <dbReference type="NCBI Taxonomy" id="2825628"/>
    <lineage>
        <taxon>Viruses</taxon>
        <taxon>Duplodnaviria</taxon>
        <taxon>Heunggongvirae</taxon>
        <taxon>Uroviricota</taxon>
        <taxon>Caudoviricetes</taxon>
    </lineage>
</organism>
<reference evidence="1" key="1">
    <citation type="journal article" date="2021" name="Proc. Natl. Acad. Sci. U.S.A.">
        <title>A Catalog of Tens of Thousands of Viruses from Human Metagenomes Reveals Hidden Associations with Chronic Diseases.</title>
        <authorList>
            <person name="Tisza M.J."/>
            <person name="Buck C.B."/>
        </authorList>
    </citation>
    <scope>NUCLEOTIDE SEQUENCE</scope>
    <source>
        <strain evidence="1">Ctiuu37</strain>
    </source>
</reference>
<sequence length="35" mass="4298">MSSFRNNRIRSFIYLSHLLSEINYNTKNITLQYFL</sequence>
<dbReference type="EMBL" id="BK016214">
    <property type="protein sequence ID" value="DAG02773.1"/>
    <property type="molecule type" value="Genomic_DNA"/>
</dbReference>
<protein>
    <submittedName>
        <fullName evidence="1">Uncharacterized protein</fullName>
    </submittedName>
</protein>